<comment type="caution">
    <text evidence="12">The sequence shown here is derived from an EMBL/GenBank/DDBJ whole genome shotgun (WGS) entry which is preliminary data.</text>
</comment>
<evidence type="ECO:0000256" key="3">
    <source>
        <dbReference type="ARBA" id="ARBA00022553"/>
    </source>
</evidence>
<evidence type="ECO:0000256" key="2">
    <source>
        <dbReference type="ARBA" id="ARBA00022448"/>
    </source>
</evidence>
<evidence type="ECO:0000259" key="10">
    <source>
        <dbReference type="PROSITE" id="PS50006"/>
    </source>
</evidence>
<dbReference type="Gene3D" id="3.40.50.300">
    <property type="entry name" value="P-loop containing nucleotide triphosphate hydrolases"/>
    <property type="match status" value="1"/>
</dbReference>
<sequence>MVPDAVAPRSSSPLEVRVGRQRWVVAPGESVTIGRDAADGVQIADEQVSCRHAVVEPTAAGWLLVDHSRGGLFLDGRRMQRVLVTGPTAVCLGDPVEGVQVSMAPVRFPGTASPSPAAPPTHARMSGVHHLPAARTTIGRLADNDVVVDDLLVSRRHALLYRGAAGWRVRDLGSANGTYVGGRAVTDAAIADGDLIGIGHALFQLTGDRLVEYVDSGEVDIVARDLVVTRGGRRLLDAVGFHLPGGWLLAVLGPSGSGKSTLLGALSGTRPADSGEVRYGGRDLCADYDELRQRIGLVPQDDILHPQLRVRRALSHAARLRFPADVPAADRDRRIEEVLAEIGLTEQAHQRIDSLSGGQRKRTSVALELLTRPSLLFLDEPTSGLDPGLDKQVMQNLRALADGGRTVVVVTHSIANLDVCHRLLVLASGGRVAYDGPPDGALGYFQVTDLADVFLLFDREESVDWTARFRRSEFHRRDHRRAPLRAVRPGPARSPPRTGSALTQYRVLCRRTLDVMVADRAYLVFLALLPVLLSGLARAVPSPTGLSAQSGSPKPGQLLLVLVVGGALMGTASSIRELVKERAIYQRERAIGLSGIAYLGAKLTVLGLLTAVQAAVFAALAMLGRPGPDDPVLLASGKLEVAAAVIAVTCSSMVLGLVISAAISNADRGMPLLVLVVMLQLVVSGGLFPLEGRAGLEQLAWAVPARWAYGMGTVTIGQVRLPPSDTDPLLRHEPVTLVADALVLGGLTLLLVLLVGLLLRRFDPPRRRAAR</sequence>
<feature type="transmembrane region" description="Helical" evidence="9">
    <location>
        <begin position="737"/>
        <end position="759"/>
    </location>
</feature>
<keyword evidence="2" id="KW-0813">Transport</keyword>
<dbReference type="PROSITE" id="PS50893">
    <property type="entry name" value="ABC_TRANSPORTER_2"/>
    <property type="match status" value="1"/>
</dbReference>
<dbReference type="SUPFAM" id="SSF49879">
    <property type="entry name" value="SMAD/FHA domain"/>
    <property type="match status" value="2"/>
</dbReference>
<dbReference type="InterPro" id="IPR000253">
    <property type="entry name" value="FHA_dom"/>
</dbReference>
<dbReference type="SUPFAM" id="SSF52540">
    <property type="entry name" value="P-loop containing nucleoside triphosphate hydrolases"/>
    <property type="match status" value="1"/>
</dbReference>
<dbReference type="SMART" id="SM00382">
    <property type="entry name" value="AAA"/>
    <property type="match status" value="1"/>
</dbReference>
<gene>
    <name evidence="12" type="ORF">HF519_01515</name>
</gene>
<dbReference type="PROSITE" id="PS50006">
    <property type="entry name" value="FHA_DOMAIN"/>
    <property type="match status" value="2"/>
</dbReference>
<evidence type="ECO:0000256" key="1">
    <source>
        <dbReference type="ARBA" id="ARBA00004141"/>
    </source>
</evidence>
<dbReference type="AlphaFoldDB" id="A0A848DCH5"/>
<dbReference type="EMBL" id="JAAXKZ010000003">
    <property type="protein sequence ID" value="NMH90292.1"/>
    <property type="molecule type" value="Genomic_DNA"/>
</dbReference>
<feature type="domain" description="FHA" evidence="10">
    <location>
        <begin position="136"/>
        <end position="185"/>
    </location>
</feature>
<organism evidence="12 13">
    <name type="scientific">Pseudonocardia bannensis</name>
    <dbReference type="NCBI Taxonomy" id="630973"/>
    <lineage>
        <taxon>Bacteria</taxon>
        <taxon>Bacillati</taxon>
        <taxon>Actinomycetota</taxon>
        <taxon>Actinomycetes</taxon>
        <taxon>Pseudonocardiales</taxon>
        <taxon>Pseudonocardiaceae</taxon>
        <taxon>Pseudonocardia</taxon>
    </lineage>
</organism>
<proteinExistence type="predicted"/>
<evidence type="ECO:0000256" key="6">
    <source>
        <dbReference type="ARBA" id="ARBA00022840"/>
    </source>
</evidence>
<accession>A0A848DCH5</accession>
<dbReference type="Pfam" id="PF00005">
    <property type="entry name" value="ABC_tran"/>
    <property type="match status" value="1"/>
</dbReference>
<keyword evidence="3" id="KW-0597">Phosphoprotein</keyword>
<evidence type="ECO:0000256" key="4">
    <source>
        <dbReference type="ARBA" id="ARBA00022692"/>
    </source>
</evidence>
<dbReference type="PANTHER" id="PTHR48041:SF139">
    <property type="entry name" value="PROTEIN SCARLET"/>
    <property type="match status" value="1"/>
</dbReference>
<feature type="transmembrane region" description="Helical" evidence="9">
    <location>
        <begin position="596"/>
        <end position="621"/>
    </location>
</feature>
<keyword evidence="6 12" id="KW-0067">ATP-binding</keyword>
<keyword evidence="4 9" id="KW-0812">Transmembrane</keyword>
<feature type="transmembrane region" description="Helical" evidence="9">
    <location>
        <begin position="641"/>
        <end position="663"/>
    </location>
</feature>
<dbReference type="PANTHER" id="PTHR48041">
    <property type="entry name" value="ABC TRANSPORTER G FAMILY MEMBER 28"/>
    <property type="match status" value="1"/>
</dbReference>
<feature type="domain" description="ABC transporter" evidence="11">
    <location>
        <begin position="221"/>
        <end position="454"/>
    </location>
</feature>
<evidence type="ECO:0000259" key="11">
    <source>
        <dbReference type="PROSITE" id="PS50893"/>
    </source>
</evidence>
<reference evidence="12 13" key="1">
    <citation type="submission" date="2020-04" db="EMBL/GenBank/DDBJ databases">
        <authorList>
            <person name="Klaysubun C."/>
            <person name="Duangmal K."/>
            <person name="Lipun K."/>
        </authorList>
    </citation>
    <scope>NUCLEOTIDE SEQUENCE [LARGE SCALE GENOMIC DNA]</scope>
    <source>
        <strain evidence="12 13">DSM 45300</strain>
    </source>
</reference>
<dbReference type="Pfam" id="PF01061">
    <property type="entry name" value="ABC2_membrane"/>
    <property type="match status" value="1"/>
</dbReference>
<dbReference type="InterPro" id="IPR003439">
    <property type="entry name" value="ABC_transporter-like_ATP-bd"/>
</dbReference>
<keyword evidence="13" id="KW-1185">Reference proteome</keyword>
<evidence type="ECO:0000313" key="12">
    <source>
        <dbReference type="EMBL" id="NMH90292.1"/>
    </source>
</evidence>
<dbReference type="GO" id="GO:0140359">
    <property type="term" value="F:ABC-type transporter activity"/>
    <property type="evidence" value="ECO:0007669"/>
    <property type="project" value="InterPro"/>
</dbReference>
<name>A0A848DCH5_9PSEU</name>
<protein>
    <submittedName>
        <fullName evidence="12">ATP-binding cassette domain-containing protein</fullName>
    </submittedName>
</protein>
<dbReference type="FunFam" id="3.40.50.300:FF:000474">
    <property type="entry name" value="Putative ABC transporter ATP-binding subunit"/>
    <property type="match status" value="1"/>
</dbReference>
<dbReference type="InterPro" id="IPR003593">
    <property type="entry name" value="AAA+_ATPase"/>
</dbReference>
<comment type="subcellular location">
    <subcellularLocation>
        <location evidence="1">Membrane</location>
        <topology evidence="1">Multi-pass membrane protein</topology>
    </subcellularLocation>
</comment>
<dbReference type="GO" id="GO:0005524">
    <property type="term" value="F:ATP binding"/>
    <property type="evidence" value="ECO:0007669"/>
    <property type="project" value="UniProtKB-KW"/>
</dbReference>
<dbReference type="InterPro" id="IPR013525">
    <property type="entry name" value="ABC2_TM"/>
</dbReference>
<evidence type="ECO:0000256" key="8">
    <source>
        <dbReference type="ARBA" id="ARBA00023136"/>
    </source>
</evidence>
<dbReference type="InterPro" id="IPR027417">
    <property type="entry name" value="P-loop_NTPase"/>
</dbReference>
<dbReference type="SMART" id="SM00240">
    <property type="entry name" value="FHA"/>
    <property type="match status" value="2"/>
</dbReference>
<evidence type="ECO:0000256" key="9">
    <source>
        <dbReference type="SAM" id="Phobius"/>
    </source>
</evidence>
<feature type="transmembrane region" description="Helical" evidence="9">
    <location>
        <begin position="670"/>
        <end position="690"/>
    </location>
</feature>
<feature type="domain" description="FHA" evidence="10">
    <location>
        <begin position="31"/>
        <end position="79"/>
    </location>
</feature>
<evidence type="ECO:0000256" key="5">
    <source>
        <dbReference type="ARBA" id="ARBA00022741"/>
    </source>
</evidence>
<dbReference type="Proteomes" id="UP000586918">
    <property type="component" value="Unassembled WGS sequence"/>
</dbReference>
<dbReference type="Pfam" id="PF00498">
    <property type="entry name" value="FHA"/>
    <property type="match status" value="2"/>
</dbReference>
<dbReference type="GO" id="GO:0016887">
    <property type="term" value="F:ATP hydrolysis activity"/>
    <property type="evidence" value="ECO:0007669"/>
    <property type="project" value="InterPro"/>
</dbReference>
<dbReference type="InterPro" id="IPR050352">
    <property type="entry name" value="ABCG_transporters"/>
</dbReference>
<keyword evidence="8 9" id="KW-0472">Membrane</keyword>
<evidence type="ECO:0000256" key="7">
    <source>
        <dbReference type="ARBA" id="ARBA00022989"/>
    </source>
</evidence>
<dbReference type="GO" id="GO:0016020">
    <property type="term" value="C:membrane"/>
    <property type="evidence" value="ECO:0007669"/>
    <property type="project" value="UniProtKB-SubCell"/>
</dbReference>
<evidence type="ECO:0000313" key="13">
    <source>
        <dbReference type="Proteomes" id="UP000586918"/>
    </source>
</evidence>
<feature type="transmembrane region" description="Helical" evidence="9">
    <location>
        <begin position="557"/>
        <end position="575"/>
    </location>
</feature>
<dbReference type="Gene3D" id="2.60.200.20">
    <property type="match status" value="2"/>
</dbReference>
<keyword evidence="7 9" id="KW-1133">Transmembrane helix</keyword>
<feature type="transmembrane region" description="Helical" evidence="9">
    <location>
        <begin position="520"/>
        <end position="537"/>
    </location>
</feature>
<keyword evidence="5" id="KW-0547">Nucleotide-binding</keyword>
<dbReference type="CDD" id="cd00060">
    <property type="entry name" value="FHA"/>
    <property type="match status" value="1"/>
</dbReference>
<dbReference type="InterPro" id="IPR008984">
    <property type="entry name" value="SMAD_FHA_dom_sf"/>
</dbReference>